<dbReference type="RefSeq" id="WP_141437059.1">
    <property type="nucleotide sequence ID" value="NZ_OBQI01000001.1"/>
</dbReference>
<name>A0A285V1B3_9ACTN</name>
<dbReference type="InterPro" id="IPR010998">
    <property type="entry name" value="Integrase_recombinase_N"/>
</dbReference>
<evidence type="ECO:0000313" key="3">
    <source>
        <dbReference type="Proteomes" id="UP000219435"/>
    </source>
</evidence>
<evidence type="ECO:0000313" key="2">
    <source>
        <dbReference type="EMBL" id="SOC47833.1"/>
    </source>
</evidence>
<keyword evidence="3" id="KW-1185">Reference proteome</keyword>
<dbReference type="GO" id="GO:0003677">
    <property type="term" value="F:DNA binding"/>
    <property type="evidence" value="ECO:0007669"/>
    <property type="project" value="UniProtKB-KW"/>
</dbReference>
<protein>
    <submittedName>
        <fullName evidence="2">Uncharacterized protein</fullName>
    </submittedName>
</protein>
<dbReference type="AlphaFoldDB" id="A0A285V1B3"/>
<dbReference type="SUPFAM" id="SSF47823">
    <property type="entry name" value="lambda integrase-like, N-terminal domain"/>
    <property type="match status" value="1"/>
</dbReference>
<reference evidence="3" key="1">
    <citation type="submission" date="2017-08" db="EMBL/GenBank/DDBJ databases">
        <authorList>
            <person name="Varghese N."/>
            <person name="Submissions S."/>
        </authorList>
    </citation>
    <scope>NUCLEOTIDE SEQUENCE [LARGE SCALE GENOMIC DNA]</scope>
    <source>
        <strain evidence="3">DSM 4725</strain>
    </source>
</reference>
<organism evidence="2 3">
    <name type="scientific">Blastococcus aggregatus</name>
    <dbReference type="NCBI Taxonomy" id="38502"/>
    <lineage>
        <taxon>Bacteria</taxon>
        <taxon>Bacillati</taxon>
        <taxon>Actinomycetota</taxon>
        <taxon>Actinomycetes</taxon>
        <taxon>Geodermatophilales</taxon>
        <taxon>Geodermatophilaceae</taxon>
        <taxon>Blastococcus</taxon>
    </lineage>
</organism>
<dbReference type="Gene3D" id="1.10.150.130">
    <property type="match status" value="1"/>
</dbReference>
<gene>
    <name evidence="2" type="ORF">SAMN05660748_1064</name>
</gene>
<accession>A0A285V1B3</accession>
<sequence length="116" mass="12543">MNEPLSVRPVPRYRLVAGKHRATRTNDLPTLADALAQLGHEARGDDALGADWACWADWCWRAGVPPLPASPETAQAFAADVAGDMPDADALLDIIVVVGDRHRAAGHRDPFDGRIR</sequence>
<evidence type="ECO:0000256" key="1">
    <source>
        <dbReference type="ARBA" id="ARBA00023125"/>
    </source>
</evidence>
<keyword evidence="1" id="KW-0238">DNA-binding</keyword>
<proteinExistence type="predicted"/>
<dbReference type="EMBL" id="OBQI01000001">
    <property type="protein sequence ID" value="SOC47833.1"/>
    <property type="molecule type" value="Genomic_DNA"/>
</dbReference>
<dbReference type="Proteomes" id="UP000219435">
    <property type="component" value="Unassembled WGS sequence"/>
</dbReference>